<feature type="region of interest" description="Disordered" evidence="1">
    <location>
        <begin position="1"/>
        <end position="20"/>
    </location>
</feature>
<gene>
    <name evidence="2" type="ORF">SAMD00023353_3900460</name>
</gene>
<dbReference type="OrthoDB" id="4767727at2759"/>
<keyword evidence="3" id="KW-1185">Reference proteome</keyword>
<organism evidence="2">
    <name type="scientific">Rosellinia necatrix</name>
    <name type="common">White root-rot fungus</name>
    <dbReference type="NCBI Taxonomy" id="77044"/>
    <lineage>
        <taxon>Eukaryota</taxon>
        <taxon>Fungi</taxon>
        <taxon>Dikarya</taxon>
        <taxon>Ascomycota</taxon>
        <taxon>Pezizomycotina</taxon>
        <taxon>Sordariomycetes</taxon>
        <taxon>Xylariomycetidae</taxon>
        <taxon>Xylariales</taxon>
        <taxon>Xylariaceae</taxon>
        <taxon>Rosellinia</taxon>
    </lineage>
</organism>
<dbReference type="AlphaFoldDB" id="A0A1S7UNL7"/>
<dbReference type="EMBL" id="DF977484">
    <property type="protein sequence ID" value="GAP85010.1"/>
    <property type="molecule type" value="Genomic_DNA"/>
</dbReference>
<evidence type="ECO:0000313" key="2">
    <source>
        <dbReference type="EMBL" id="GAP85010.1"/>
    </source>
</evidence>
<protein>
    <submittedName>
        <fullName evidence="2">Uncharacterized protein</fullName>
    </submittedName>
</protein>
<evidence type="ECO:0000256" key="1">
    <source>
        <dbReference type="SAM" id="MobiDB-lite"/>
    </source>
</evidence>
<proteinExistence type="predicted"/>
<sequence>MKFPNLTGRPETASDTIPPRAEKHGIISSLIKATHIHRMWSGLRMPLLLPYQKPGIPPFPALIPEGEVIRTRRRKMATVSKILPREMEKELRTLVIDPQDAPAVVWDGEAPRLTLVNPDSGCAGIMLRREDGDEFVFYHRIARTAPSPTTTTAAAAPCGCFASGVYGDVTRQLPQHLDAHRLELMLGEKVRYRLSSQLAAMVALKLFLGMDVPEPLRIPPTAAAPAPAPTPPRTGPSVLNFELPWAELTDESCVEAEVWREAWDKA</sequence>
<reference evidence="2" key="1">
    <citation type="submission" date="2016-03" db="EMBL/GenBank/DDBJ databases">
        <title>Draft genome sequence of Rosellinia necatrix.</title>
        <authorList>
            <person name="Kanematsu S."/>
        </authorList>
    </citation>
    <scope>NUCLEOTIDE SEQUENCE [LARGE SCALE GENOMIC DNA]</scope>
    <source>
        <strain evidence="2">W97</strain>
    </source>
</reference>
<dbReference type="Proteomes" id="UP000054516">
    <property type="component" value="Unassembled WGS sequence"/>
</dbReference>
<accession>A0A1S7UNL7</accession>
<name>A0A1S7UNL7_ROSNE</name>
<evidence type="ECO:0000313" key="3">
    <source>
        <dbReference type="Proteomes" id="UP000054516"/>
    </source>
</evidence>